<dbReference type="PANTHER" id="PTHR30469">
    <property type="entry name" value="MULTIDRUG RESISTANCE PROTEIN MDTA"/>
    <property type="match status" value="1"/>
</dbReference>
<evidence type="ECO:0000313" key="8">
    <source>
        <dbReference type="EMBL" id="EMS78515.1"/>
    </source>
</evidence>
<dbReference type="EMBL" id="APJX01000003">
    <property type="protein sequence ID" value="EMS80198.1"/>
    <property type="molecule type" value="Genomic_DNA"/>
</dbReference>
<keyword evidence="4" id="KW-0175">Coiled coil</keyword>
<dbReference type="EMBL" id="APJX01000008">
    <property type="protein sequence ID" value="EMS78515.1"/>
    <property type="molecule type" value="Genomic_DNA"/>
</dbReference>
<comment type="caution">
    <text evidence="9">The sequence shown here is derived from an EMBL/GenBank/DDBJ whole genome shotgun (WGS) entry which is preliminary data.</text>
</comment>
<evidence type="ECO:0000313" key="10">
    <source>
        <dbReference type="Proteomes" id="UP000014216"/>
    </source>
</evidence>
<dbReference type="Gene3D" id="2.40.420.20">
    <property type="match status" value="1"/>
</dbReference>
<keyword evidence="5" id="KW-1133">Transmembrane helix</keyword>
<dbReference type="SUPFAM" id="SSF111369">
    <property type="entry name" value="HlyD-like secretion proteins"/>
    <property type="match status" value="2"/>
</dbReference>
<dbReference type="InterPro" id="IPR058625">
    <property type="entry name" value="MdtA-like_BSH"/>
</dbReference>
<organism evidence="9 10">
    <name type="scientific">Desulfotignum phosphitoxidans DSM 13687</name>
    <dbReference type="NCBI Taxonomy" id="1286635"/>
    <lineage>
        <taxon>Bacteria</taxon>
        <taxon>Pseudomonadati</taxon>
        <taxon>Thermodesulfobacteriota</taxon>
        <taxon>Desulfobacteria</taxon>
        <taxon>Desulfobacterales</taxon>
        <taxon>Desulfobacteraceae</taxon>
        <taxon>Desulfotignum</taxon>
    </lineage>
</organism>
<comment type="subcellular location">
    <subcellularLocation>
        <location evidence="1">Cell envelope</location>
    </subcellularLocation>
</comment>
<feature type="domain" description="Multidrug resistance protein MdtA-like barrel-sandwich hybrid" evidence="6">
    <location>
        <begin position="68"/>
        <end position="248"/>
    </location>
</feature>
<dbReference type="GO" id="GO:0015562">
    <property type="term" value="F:efflux transmembrane transporter activity"/>
    <property type="evidence" value="ECO:0007669"/>
    <property type="project" value="TreeGrafter"/>
</dbReference>
<evidence type="ECO:0000259" key="6">
    <source>
        <dbReference type="Pfam" id="PF25917"/>
    </source>
</evidence>
<gene>
    <name evidence="9" type="ORF">Dpo_3c03420</name>
    <name evidence="8" type="ORF">Dpo_8c01820</name>
</gene>
<keyword evidence="5" id="KW-0812">Transmembrane</keyword>
<dbReference type="InterPro" id="IPR006143">
    <property type="entry name" value="RND_pump_MFP"/>
</dbReference>
<dbReference type="OrthoDB" id="9784484at2"/>
<sequence>MVSIVIRFVRVVIVLAAASALGFWLYSLRETPDRQPVEPLPPGVRVIEMHPETRQMVVAAFGTVAPRNSVKVAAEVAGRIERMDPAFREGKKIEKDQVIIEIDRRAAILDRAAAKARVVQAEAEIDYLARDIENLSSDLSLAESNMDLAAKEVERLKALNQREFASKTSLDKAQQQYLAAKIQVQTTRNRMALAGPLMAQKQAALALARNDVEKVDLVLEKSRILAPFAGFVQSRLVEQGDYVNPGQILGRVYRAGALDVDVRIPLAELRWIQPLFDRGQLPEAQVRMANAASEETRSWPARVARIKAEIDDQTRTLPITLEILPDPGPDNGNPLDTLKPGAFVQCRIQGKRFDDIHVLPRHLVHTGNRVYVVKDGRLEIRQVSVLRKFNDQVFVESGLAPGDHVVSSPLPGAYNGMAVTVKPADHQEDTP</sequence>
<reference evidence="9 10" key="1">
    <citation type="journal article" date="2013" name="Genome Announc.">
        <title>Draft Genome Sequence of Desulfotignum phosphitoxidans DSM 13687 Strain FiPS-3.</title>
        <authorList>
            <person name="Poehlein A."/>
            <person name="Daniel R."/>
            <person name="Simeonova D.D."/>
        </authorList>
    </citation>
    <scope>NUCLEOTIDE SEQUENCE [LARGE SCALE GENOMIC DNA]</scope>
    <source>
        <strain evidence="9 10">DSM 13687</strain>
    </source>
</reference>
<evidence type="ECO:0000313" key="9">
    <source>
        <dbReference type="EMBL" id="EMS80198.1"/>
    </source>
</evidence>
<evidence type="ECO:0000256" key="3">
    <source>
        <dbReference type="ARBA" id="ARBA00022448"/>
    </source>
</evidence>
<name>S0FYQ2_9BACT</name>
<keyword evidence="3" id="KW-0813">Transport</keyword>
<keyword evidence="5" id="KW-0472">Membrane</keyword>
<evidence type="ECO:0000256" key="2">
    <source>
        <dbReference type="ARBA" id="ARBA00009477"/>
    </source>
</evidence>
<proteinExistence type="inferred from homology"/>
<feature type="coiled-coil region" evidence="4">
    <location>
        <begin position="111"/>
        <end position="190"/>
    </location>
</feature>
<dbReference type="Gene3D" id="2.40.30.170">
    <property type="match status" value="1"/>
</dbReference>
<evidence type="ECO:0000259" key="7">
    <source>
        <dbReference type="Pfam" id="PF25967"/>
    </source>
</evidence>
<dbReference type="RefSeq" id="WP_006965549.1">
    <property type="nucleotide sequence ID" value="NZ_APJX01000003.1"/>
</dbReference>
<dbReference type="InterPro" id="IPR058627">
    <property type="entry name" value="MdtA-like_C"/>
</dbReference>
<comment type="similarity">
    <text evidence="2">Belongs to the membrane fusion protein (MFP) (TC 8.A.1) family.</text>
</comment>
<evidence type="ECO:0000256" key="1">
    <source>
        <dbReference type="ARBA" id="ARBA00004196"/>
    </source>
</evidence>
<keyword evidence="10" id="KW-1185">Reference proteome</keyword>
<feature type="domain" description="Multidrug resistance protein MdtA-like C-terminal permuted SH3" evidence="7">
    <location>
        <begin position="369"/>
        <end position="408"/>
    </location>
</feature>
<dbReference type="Pfam" id="PF25967">
    <property type="entry name" value="RND-MFP_C"/>
    <property type="match status" value="1"/>
</dbReference>
<accession>S0FYQ2</accession>
<evidence type="ECO:0000256" key="5">
    <source>
        <dbReference type="SAM" id="Phobius"/>
    </source>
</evidence>
<dbReference type="Gene3D" id="2.40.50.100">
    <property type="match status" value="1"/>
</dbReference>
<dbReference type="Proteomes" id="UP000014216">
    <property type="component" value="Unassembled WGS sequence"/>
</dbReference>
<dbReference type="Gene3D" id="1.10.287.470">
    <property type="entry name" value="Helix hairpin bin"/>
    <property type="match status" value="1"/>
</dbReference>
<dbReference type="GO" id="GO:1990281">
    <property type="term" value="C:efflux pump complex"/>
    <property type="evidence" value="ECO:0007669"/>
    <property type="project" value="TreeGrafter"/>
</dbReference>
<dbReference type="Pfam" id="PF25917">
    <property type="entry name" value="BSH_RND"/>
    <property type="match status" value="1"/>
</dbReference>
<dbReference type="AlphaFoldDB" id="S0FYQ2"/>
<dbReference type="NCBIfam" id="TIGR01730">
    <property type="entry name" value="RND_mfp"/>
    <property type="match status" value="1"/>
</dbReference>
<evidence type="ECO:0000256" key="4">
    <source>
        <dbReference type="SAM" id="Coils"/>
    </source>
</evidence>
<feature type="transmembrane region" description="Helical" evidence="5">
    <location>
        <begin position="7"/>
        <end position="26"/>
    </location>
</feature>
<protein>
    <submittedName>
        <fullName evidence="9">Membrane-fusion secretion protein,HlyD family</fullName>
    </submittedName>
    <submittedName>
        <fullName evidence="8">RND family efflux transporter, MFP subunit</fullName>
    </submittedName>
</protein>